<feature type="transmembrane region" description="Helical" evidence="1">
    <location>
        <begin position="58"/>
        <end position="76"/>
    </location>
</feature>
<keyword evidence="1" id="KW-1133">Transmembrane helix</keyword>
<accession>A0A7C3N6Y4</accession>
<comment type="caution">
    <text evidence="2">The sequence shown here is derived from an EMBL/GenBank/DDBJ whole genome shotgun (WGS) entry which is preliminary data.</text>
</comment>
<dbReference type="SUPFAM" id="SSF52266">
    <property type="entry name" value="SGNH hydrolase"/>
    <property type="match status" value="1"/>
</dbReference>
<feature type="transmembrane region" description="Helical" evidence="1">
    <location>
        <begin position="12"/>
        <end position="27"/>
    </location>
</feature>
<evidence type="ECO:0000256" key="1">
    <source>
        <dbReference type="SAM" id="Phobius"/>
    </source>
</evidence>
<dbReference type="InterPro" id="IPR036514">
    <property type="entry name" value="SGNH_hydro_sf"/>
</dbReference>
<evidence type="ECO:0008006" key="3">
    <source>
        <dbReference type="Google" id="ProtNLM"/>
    </source>
</evidence>
<reference evidence="2" key="1">
    <citation type="journal article" date="2020" name="mSystems">
        <title>Genome- and Community-Level Interaction Insights into Carbon Utilization and Element Cycling Functions of Hydrothermarchaeota in Hydrothermal Sediment.</title>
        <authorList>
            <person name="Zhou Z."/>
            <person name="Liu Y."/>
            <person name="Xu W."/>
            <person name="Pan J."/>
            <person name="Luo Z.H."/>
            <person name="Li M."/>
        </authorList>
    </citation>
    <scope>NUCLEOTIDE SEQUENCE [LARGE SCALE GENOMIC DNA]</scope>
    <source>
        <strain evidence="2">SpSt-464</strain>
    </source>
</reference>
<gene>
    <name evidence="2" type="ORF">ENS15_03720</name>
</gene>
<dbReference type="EMBL" id="DSTT01000005">
    <property type="protein sequence ID" value="HFK23740.1"/>
    <property type="molecule type" value="Genomic_DNA"/>
</dbReference>
<protein>
    <recommendedName>
        <fullName evidence="3">SGNH hydrolase-type esterase domain-containing protein</fullName>
    </recommendedName>
</protein>
<organism evidence="2">
    <name type="scientific">candidate division WOR-3 bacterium</name>
    <dbReference type="NCBI Taxonomy" id="2052148"/>
    <lineage>
        <taxon>Bacteria</taxon>
        <taxon>Bacteria division WOR-3</taxon>
    </lineage>
</organism>
<feature type="transmembrane region" description="Helical" evidence="1">
    <location>
        <begin position="111"/>
        <end position="134"/>
    </location>
</feature>
<dbReference type="AlphaFoldDB" id="A0A7C3N6Y4"/>
<keyword evidence="1" id="KW-0472">Membrane</keyword>
<sequence length="428" mass="51954">MRKEGKLLEKIFKIYIILTIIFLSIFFEKEYVLPYFLTLLTFYLFSIFLFFLDIEFKIFLISFPLSFFIISIFFRTHLFPEILIVSFNRFFYILFYFILKKFKIKIPKIVKIFYLNFIILFFFLEFILNIFYFLKPLDILKRKDELLKLQPNTYFNGEIINRFGFLGMDPDKTKAKKRVLFVGDSFCVGVVDYRYNFIKMFEDSLGYEVVNLSQPGFSPKDYLKLLEKYFEIVDPDLTFVVIFSGNDVNEIYYPENNYSFFNLKIVNLFRNLSYISKMENSEGDLSEQNFFEVEKRRASFILKNDPNKDWDFFEKFLVKIAKFFELRNRKVIFLIIPDQFAVDKNLQKKLIENNIKPQLGWDFIDRRIEKFLDMNNFLKISLIDTFKILYANGEKLYRENNTHLNERGNYIIFKFLENKIKKECYENF</sequence>
<keyword evidence="1" id="KW-0812">Transmembrane</keyword>
<feature type="transmembrane region" description="Helical" evidence="1">
    <location>
        <begin position="33"/>
        <end position="51"/>
    </location>
</feature>
<feature type="transmembrane region" description="Helical" evidence="1">
    <location>
        <begin position="82"/>
        <end position="99"/>
    </location>
</feature>
<name>A0A7C3N6Y4_UNCW3</name>
<evidence type="ECO:0000313" key="2">
    <source>
        <dbReference type="EMBL" id="HFK23740.1"/>
    </source>
</evidence>
<proteinExistence type="predicted"/>
<dbReference type="Gene3D" id="3.40.50.1110">
    <property type="entry name" value="SGNH hydrolase"/>
    <property type="match status" value="1"/>
</dbReference>